<evidence type="ECO:0000256" key="2">
    <source>
        <dbReference type="ARBA" id="ARBA00023125"/>
    </source>
</evidence>
<proteinExistence type="predicted"/>
<name>A0A916RMU7_9HYPH</name>
<evidence type="ECO:0000259" key="4">
    <source>
        <dbReference type="PROSITE" id="PS50949"/>
    </source>
</evidence>
<gene>
    <name evidence="5" type="ORF">GCM10011385_16190</name>
</gene>
<dbReference type="PANTHER" id="PTHR43537:SF49">
    <property type="entry name" value="TRANSCRIPTIONAL REGULATORY PROTEIN"/>
    <property type="match status" value="1"/>
</dbReference>
<dbReference type="Gene3D" id="1.10.10.10">
    <property type="entry name" value="Winged helix-like DNA-binding domain superfamily/Winged helix DNA-binding domain"/>
    <property type="match status" value="1"/>
</dbReference>
<dbReference type="SMART" id="SM00895">
    <property type="entry name" value="FCD"/>
    <property type="match status" value="1"/>
</dbReference>
<keyword evidence="2" id="KW-0238">DNA-binding</keyword>
<reference evidence="5" key="1">
    <citation type="journal article" date="2014" name="Int. J. Syst. Evol. Microbiol.">
        <title>Complete genome sequence of Corynebacterium casei LMG S-19264T (=DSM 44701T), isolated from a smear-ripened cheese.</title>
        <authorList>
            <consortium name="US DOE Joint Genome Institute (JGI-PGF)"/>
            <person name="Walter F."/>
            <person name="Albersmeier A."/>
            <person name="Kalinowski J."/>
            <person name="Ruckert C."/>
        </authorList>
    </citation>
    <scope>NUCLEOTIDE SEQUENCE</scope>
    <source>
        <strain evidence="5">CGMCC 1.15320</strain>
    </source>
</reference>
<dbReference type="InterPro" id="IPR000524">
    <property type="entry name" value="Tscrpt_reg_HTH_GntR"/>
</dbReference>
<dbReference type="InterPro" id="IPR011711">
    <property type="entry name" value="GntR_C"/>
</dbReference>
<dbReference type="SMART" id="SM00345">
    <property type="entry name" value="HTH_GNTR"/>
    <property type="match status" value="1"/>
</dbReference>
<feature type="domain" description="HTH gntR-type" evidence="4">
    <location>
        <begin position="7"/>
        <end position="74"/>
    </location>
</feature>
<dbReference type="EMBL" id="BMIF01000004">
    <property type="protein sequence ID" value="GGA63143.1"/>
    <property type="molecule type" value="Genomic_DNA"/>
</dbReference>
<dbReference type="Pfam" id="PF07729">
    <property type="entry name" value="FCD"/>
    <property type="match status" value="1"/>
</dbReference>
<dbReference type="PANTHER" id="PTHR43537">
    <property type="entry name" value="TRANSCRIPTIONAL REGULATOR, GNTR FAMILY"/>
    <property type="match status" value="1"/>
</dbReference>
<organism evidence="5 6">
    <name type="scientific">Nitratireductor aestuarii</name>
    <dbReference type="NCBI Taxonomy" id="1735103"/>
    <lineage>
        <taxon>Bacteria</taxon>
        <taxon>Pseudomonadati</taxon>
        <taxon>Pseudomonadota</taxon>
        <taxon>Alphaproteobacteria</taxon>
        <taxon>Hyphomicrobiales</taxon>
        <taxon>Phyllobacteriaceae</taxon>
        <taxon>Nitratireductor</taxon>
    </lineage>
</organism>
<evidence type="ECO:0000313" key="6">
    <source>
        <dbReference type="Proteomes" id="UP000636264"/>
    </source>
</evidence>
<accession>A0A916RMU7</accession>
<keyword evidence="1" id="KW-0805">Transcription regulation</keyword>
<dbReference type="GO" id="GO:0003677">
    <property type="term" value="F:DNA binding"/>
    <property type="evidence" value="ECO:0007669"/>
    <property type="project" value="UniProtKB-KW"/>
</dbReference>
<dbReference type="Pfam" id="PF00392">
    <property type="entry name" value="GntR"/>
    <property type="match status" value="1"/>
</dbReference>
<keyword evidence="6" id="KW-1185">Reference proteome</keyword>
<evidence type="ECO:0000256" key="1">
    <source>
        <dbReference type="ARBA" id="ARBA00023015"/>
    </source>
</evidence>
<dbReference type="Proteomes" id="UP000636264">
    <property type="component" value="Unassembled WGS sequence"/>
</dbReference>
<comment type="caution">
    <text evidence="5">The sequence shown here is derived from an EMBL/GenBank/DDBJ whole genome shotgun (WGS) entry which is preliminary data.</text>
</comment>
<dbReference type="SUPFAM" id="SSF46785">
    <property type="entry name" value="Winged helix' DNA-binding domain"/>
    <property type="match status" value="1"/>
</dbReference>
<dbReference type="Gene3D" id="1.20.120.530">
    <property type="entry name" value="GntR ligand-binding domain-like"/>
    <property type="match status" value="1"/>
</dbReference>
<dbReference type="InterPro" id="IPR008920">
    <property type="entry name" value="TF_FadR/GntR_C"/>
</dbReference>
<keyword evidence="3" id="KW-0804">Transcription</keyword>
<dbReference type="PROSITE" id="PS50949">
    <property type="entry name" value="HTH_GNTR"/>
    <property type="match status" value="1"/>
</dbReference>
<evidence type="ECO:0000256" key="3">
    <source>
        <dbReference type="ARBA" id="ARBA00023163"/>
    </source>
</evidence>
<dbReference type="GO" id="GO:0003700">
    <property type="term" value="F:DNA-binding transcription factor activity"/>
    <property type="evidence" value="ECO:0007669"/>
    <property type="project" value="InterPro"/>
</dbReference>
<protein>
    <submittedName>
        <fullName evidence="5">GntR family transcriptional regulator</fullName>
    </submittedName>
</protein>
<dbReference type="RefSeq" id="WP_188720528.1">
    <property type="nucleotide sequence ID" value="NZ_BMIF01000004.1"/>
</dbReference>
<reference evidence="5" key="2">
    <citation type="submission" date="2020-09" db="EMBL/GenBank/DDBJ databases">
        <authorList>
            <person name="Sun Q."/>
            <person name="Zhou Y."/>
        </authorList>
    </citation>
    <scope>NUCLEOTIDE SEQUENCE</scope>
    <source>
        <strain evidence="5">CGMCC 1.15320</strain>
    </source>
</reference>
<dbReference type="CDD" id="cd07377">
    <property type="entry name" value="WHTH_GntR"/>
    <property type="match status" value="1"/>
</dbReference>
<dbReference type="AlphaFoldDB" id="A0A916RMU7"/>
<sequence length="241" mass="26672">MEQNTGKTHAMRALTELRKKILSGELAAGMRLFEVPLTEMLNISRTPVREALLRLSEEGLLERVNSGGFVVRTFSFADVVDAIELRGVMEGTAARLAAERGVAPADMAHIQSLVEQLDACFGPGWNDVDFDRYRELNAAFHEALAGLCGSPMVKREVERTARLPFASPSAFLQERADFLHHSLRMAHEHHRAIVQAIAKREGTRAEALARDHANLTRSNLEHALKEDSSLMKQLPGLALVT</sequence>
<dbReference type="InterPro" id="IPR036388">
    <property type="entry name" value="WH-like_DNA-bd_sf"/>
</dbReference>
<evidence type="ECO:0000313" key="5">
    <source>
        <dbReference type="EMBL" id="GGA63143.1"/>
    </source>
</evidence>
<dbReference type="InterPro" id="IPR036390">
    <property type="entry name" value="WH_DNA-bd_sf"/>
</dbReference>
<dbReference type="SUPFAM" id="SSF48008">
    <property type="entry name" value="GntR ligand-binding domain-like"/>
    <property type="match status" value="1"/>
</dbReference>